<evidence type="ECO:0000313" key="1">
    <source>
        <dbReference type="EMBL" id="KAI5681420.1"/>
    </source>
</evidence>
<gene>
    <name evidence="1" type="ORF">M9H77_02648</name>
</gene>
<accession>A0ACC0C947</accession>
<organism evidence="1 2">
    <name type="scientific">Catharanthus roseus</name>
    <name type="common">Madagascar periwinkle</name>
    <name type="synonym">Vinca rosea</name>
    <dbReference type="NCBI Taxonomy" id="4058"/>
    <lineage>
        <taxon>Eukaryota</taxon>
        <taxon>Viridiplantae</taxon>
        <taxon>Streptophyta</taxon>
        <taxon>Embryophyta</taxon>
        <taxon>Tracheophyta</taxon>
        <taxon>Spermatophyta</taxon>
        <taxon>Magnoliopsida</taxon>
        <taxon>eudicotyledons</taxon>
        <taxon>Gunneridae</taxon>
        <taxon>Pentapetalae</taxon>
        <taxon>asterids</taxon>
        <taxon>lamiids</taxon>
        <taxon>Gentianales</taxon>
        <taxon>Apocynaceae</taxon>
        <taxon>Rauvolfioideae</taxon>
        <taxon>Vinceae</taxon>
        <taxon>Catharanthinae</taxon>
        <taxon>Catharanthus</taxon>
    </lineage>
</organism>
<name>A0ACC0C947_CATRO</name>
<dbReference type="EMBL" id="CM044701">
    <property type="protein sequence ID" value="KAI5681420.1"/>
    <property type="molecule type" value="Genomic_DNA"/>
</dbReference>
<comment type="caution">
    <text evidence="1">The sequence shown here is derived from an EMBL/GenBank/DDBJ whole genome shotgun (WGS) entry which is preliminary data.</text>
</comment>
<dbReference type="Proteomes" id="UP001060085">
    <property type="component" value="Linkage Group LG01"/>
</dbReference>
<protein>
    <submittedName>
        <fullName evidence="1">Uncharacterized protein</fullName>
    </submittedName>
</protein>
<evidence type="ECO:0000313" key="2">
    <source>
        <dbReference type="Proteomes" id="UP001060085"/>
    </source>
</evidence>
<sequence length="470" mass="54791">MTQDAQGTIELLQGERFLDPTAGNRFHPTIANRVLVAKGLKKNDDGFNVIIMYGMKNYRRKYDEYHEGYDHGAHTHEGYDFRAYDRNDVMEGGGVANHHTFGFLEHKSYGFDGSLCSLLGDHCVKFQEEVVEHSQYVLTSFDTYVKNFVGKILVNNLLLVEKGLLEHSWHGLNFLLVEITFKTLFERAFGFKSFHVHYKEFLLWKEFQDQMSSYFRMSETNICDFLESNEVPFVLGMEDQRKRCGKEVLLSQVNSSISFLTNSSPPYLERYFKELKLFLNAYAFHEFIVETLCAIFRTCDACLIDVHLSICLSFHDYFWNQLLTRDAKLEQSCFDLKCWHDILDIISLVVDSFPSWTPGMIPNFLDSFDGKFLVKKVEGYLCSLIEDLLDKSIRRIVETYSYMISSFGTFVIALKGICLFKIHFLNVKVQLEEPCEDHKFLIGLEVLKAFLIENILIFQFYHISRSLCFY</sequence>
<keyword evidence="2" id="KW-1185">Reference proteome</keyword>
<proteinExistence type="predicted"/>
<reference evidence="2" key="1">
    <citation type="journal article" date="2023" name="Nat. Plants">
        <title>Single-cell RNA sequencing provides a high-resolution roadmap for understanding the multicellular compartmentation of specialized metabolism.</title>
        <authorList>
            <person name="Sun S."/>
            <person name="Shen X."/>
            <person name="Li Y."/>
            <person name="Li Y."/>
            <person name="Wang S."/>
            <person name="Li R."/>
            <person name="Zhang H."/>
            <person name="Shen G."/>
            <person name="Guo B."/>
            <person name="Wei J."/>
            <person name="Xu J."/>
            <person name="St-Pierre B."/>
            <person name="Chen S."/>
            <person name="Sun C."/>
        </authorList>
    </citation>
    <scope>NUCLEOTIDE SEQUENCE [LARGE SCALE GENOMIC DNA]</scope>
</reference>